<feature type="compositionally biased region" description="Low complexity" evidence="6">
    <location>
        <begin position="420"/>
        <end position="430"/>
    </location>
</feature>
<evidence type="ECO:0000256" key="6">
    <source>
        <dbReference type="SAM" id="MobiDB-lite"/>
    </source>
</evidence>
<evidence type="ECO:0000313" key="9">
    <source>
        <dbReference type="Proteomes" id="UP001472866"/>
    </source>
</evidence>
<feature type="compositionally biased region" description="Basic and acidic residues" evidence="6">
    <location>
        <begin position="698"/>
        <end position="715"/>
    </location>
</feature>
<name>A0AAX4PAF1_9CHLO</name>
<feature type="domain" description="Kinesin motor" evidence="7">
    <location>
        <begin position="10"/>
        <end position="354"/>
    </location>
</feature>
<dbReference type="PRINTS" id="PR00380">
    <property type="entry name" value="KINESINHEAVY"/>
</dbReference>
<proteinExistence type="inferred from homology"/>
<organism evidence="8 9">
    <name type="scientific">Chloropicon roscoffensis</name>
    <dbReference type="NCBI Taxonomy" id="1461544"/>
    <lineage>
        <taxon>Eukaryota</taxon>
        <taxon>Viridiplantae</taxon>
        <taxon>Chlorophyta</taxon>
        <taxon>Chloropicophyceae</taxon>
        <taxon>Chloropicales</taxon>
        <taxon>Chloropicaceae</taxon>
        <taxon>Chloropicon</taxon>
    </lineage>
</organism>
<feature type="compositionally biased region" description="Acidic residues" evidence="6">
    <location>
        <begin position="401"/>
        <end position="410"/>
    </location>
</feature>
<keyword evidence="1 4" id="KW-0547">Nucleotide-binding</keyword>
<dbReference type="PROSITE" id="PS50067">
    <property type="entry name" value="KINESIN_MOTOR_2"/>
    <property type="match status" value="1"/>
</dbReference>
<protein>
    <recommendedName>
        <fullName evidence="5">Kinesin-like protein</fullName>
    </recommendedName>
</protein>
<accession>A0AAX4PAF1</accession>
<feature type="region of interest" description="Disordered" evidence="6">
    <location>
        <begin position="390"/>
        <end position="542"/>
    </location>
</feature>
<feature type="region of interest" description="Disordered" evidence="6">
    <location>
        <begin position="640"/>
        <end position="742"/>
    </location>
</feature>
<evidence type="ECO:0000256" key="1">
    <source>
        <dbReference type="ARBA" id="ARBA00022741"/>
    </source>
</evidence>
<feature type="compositionally biased region" description="Polar residues" evidence="6">
    <location>
        <begin position="671"/>
        <end position="682"/>
    </location>
</feature>
<evidence type="ECO:0000256" key="5">
    <source>
        <dbReference type="RuleBase" id="RU000394"/>
    </source>
</evidence>
<evidence type="ECO:0000256" key="2">
    <source>
        <dbReference type="ARBA" id="ARBA00022840"/>
    </source>
</evidence>
<dbReference type="GO" id="GO:0051231">
    <property type="term" value="P:spindle elongation"/>
    <property type="evidence" value="ECO:0007669"/>
    <property type="project" value="TreeGrafter"/>
</dbReference>
<evidence type="ECO:0000256" key="3">
    <source>
        <dbReference type="ARBA" id="ARBA00023175"/>
    </source>
</evidence>
<sequence length="775" mass="83791">MVEAGEVEGKCKVIVRVRPLLQGEPEDAEAVAVDSEKNTIQVRLPSKGKKAGGTEKDGLPRATAKAKSYGFDCVLGPSNTNEDLFQACDIDGLVESSMRGYSQTVFAFGQTGSGKTYSICGLDEGGVSVSGLLERAASRCFDRAPSGLKVDLTCLEIYQEQVTDLLVEKKQVLPVRHHPTYGFYVQGLTQRRCEGVSDYTEFATRAFSRRRMASHSLNDRSTRSHLMITIHLTSEASGDNNQIATFGRLCFVDLAGSERLGDTRTKASSATIRAETGSINKSLFALGKVISMLGQRQGRGRAIIPFRDSKLTQLLMDSLQGKGRATMVACCSPLGDHADVTLSTLHYASLAQNVKSDPVVIHDPQDQLVIDLRKTIAELRDQNKKLAVQLRGLTTATPGEGEGEEPAEEEGSARARARAPEASAPAVAAPKKPERDPASKEKIRILKERSVVKRKAKGRRKSAGGLTAQAPRPASSISTKSPYGGVGAAPRAQSAKAARKPVSKAKKSKPSKSKPRSRPRTSGGQTQDLASPGSSAAMAEDFPELAALEANFQAQLSTGQAASGAKVSGLDHSINAVSESSDQTTEFEGDEEAVRWAKRNPWFGNDYEMTEFAYAAHDRIVDRGVDPNSPQYFREIERAVGERFPDRMPPGTSRAARQTPQGTPRRRTVGSRLSQSIKAQTPSAAAASASARARRASRTVELRSENSREGRRHADFSSGSSSSQQYVSPGGASAATSKSERQFIVEELRRIKQEAEEERRWIMNQISSTLSSYKL</sequence>
<keyword evidence="5" id="KW-0493">Microtubule</keyword>
<dbReference type="PANTHER" id="PTHR47969:SF29">
    <property type="entry name" value="KINESIN-LIKE PROTEIN"/>
    <property type="match status" value="1"/>
</dbReference>
<dbReference type="AlphaFoldDB" id="A0AAX4PAF1"/>
<dbReference type="GO" id="GO:0008017">
    <property type="term" value="F:microtubule binding"/>
    <property type="evidence" value="ECO:0007669"/>
    <property type="project" value="InterPro"/>
</dbReference>
<dbReference type="GO" id="GO:0007052">
    <property type="term" value="P:mitotic spindle organization"/>
    <property type="evidence" value="ECO:0007669"/>
    <property type="project" value="TreeGrafter"/>
</dbReference>
<dbReference type="Pfam" id="PF00225">
    <property type="entry name" value="Kinesin"/>
    <property type="match status" value="1"/>
</dbReference>
<feature type="compositionally biased region" description="Basic residues" evidence="6">
    <location>
        <begin position="452"/>
        <end position="462"/>
    </location>
</feature>
<dbReference type="SMART" id="SM00129">
    <property type="entry name" value="KISc"/>
    <property type="match status" value="1"/>
</dbReference>
<feature type="compositionally biased region" description="Basic residues" evidence="6">
    <location>
        <begin position="497"/>
        <end position="519"/>
    </location>
</feature>
<dbReference type="PANTHER" id="PTHR47969">
    <property type="entry name" value="CHROMOSOME-ASSOCIATED KINESIN KIF4A-RELATED"/>
    <property type="match status" value="1"/>
</dbReference>
<dbReference type="Proteomes" id="UP001472866">
    <property type="component" value="Chromosome 07"/>
</dbReference>
<dbReference type="GO" id="GO:0005874">
    <property type="term" value="C:microtubule"/>
    <property type="evidence" value="ECO:0007669"/>
    <property type="project" value="UniProtKB-KW"/>
</dbReference>
<dbReference type="GO" id="GO:0007018">
    <property type="term" value="P:microtubule-based movement"/>
    <property type="evidence" value="ECO:0007669"/>
    <property type="project" value="InterPro"/>
</dbReference>
<evidence type="ECO:0000259" key="7">
    <source>
        <dbReference type="PROSITE" id="PS50067"/>
    </source>
</evidence>
<feature type="binding site" evidence="4">
    <location>
        <begin position="109"/>
        <end position="116"/>
    </location>
    <ligand>
        <name>ATP</name>
        <dbReference type="ChEBI" id="CHEBI:30616"/>
    </ligand>
</feature>
<dbReference type="InterPro" id="IPR036961">
    <property type="entry name" value="Kinesin_motor_dom_sf"/>
</dbReference>
<dbReference type="InterPro" id="IPR001752">
    <property type="entry name" value="Kinesin_motor_dom"/>
</dbReference>
<dbReference type="GO" id="GO:0005875">
    <property type="term" value="C:microtubule associated complex"/>
    <property type="evidence" value="ECO:0007669"/>
    <property type="project" value="TreeGrafter"/>
</dbReference>
<dbReference type="InterPro" id="IPR027640">
    <property type="entry name" value="Kinesin-like_fam"/>
</dbReference>
<comment type="similarity">
    <text evidence="4 5">Belongs to the TRAFAC class myosin-kinesin ATPase superfamily. Kinesin family.</text>
</comment>
<dbReference type="InterPro" id="IPR019821">
    <property type="entry name" value="Kinesin_motor_CS"/>
</dbReference>
<keyword evidence="3 4" id="KW-0505">Motor protein</keyword>
<dbReference type="SUPFAM" id="SSF52540">
    <property type="entry name" value="P-loop containing nucleoside triphosphate hydrolases"/>
    <property type="match status" value="1"/>
</dbReference>
<dbReference type="EMBL" id="CP151507">
    <property type="protein sequence ID" value="WZN63056.1"/>
    <property type="molecule type" value="Genomic_DNA"/>
</dbReference>
<dbReference type="InterPro" id="IPR027417">
    <property type="entry name" value="P-loop_NTPase"/>
</dbReference>
<evidence type="ECO:0000256" key="4">
    <source>
        <dbReference type="PROSITE-ProRule" id="PRU00283"/>
    </source>
</evidence>
<gene>
    <name evidence="8" type="ORF">HKI87_07g46010</name>
</gene>
<dbReference type="Gene3D" id="3.40.850.10">
    <property type="entry name" value="Kinesin motor domain"/>
    <property type="match status" value="1"/>
</dbReference>
<evidence type="ECO:0000313" key="8">
    <source>
        <dbReference type="EMBL" id="WZN63056.1"/>
    </source>
</evidence>
<dbReference type="CDD" id="cd00106">
    <property type="entry name" value="KISc"/>
    <property type="match status" value="1"/>
</dbReference>
<feature type="compositionally biased region" description="Polar residues" evidence="6">
    <location>
        <begin position="522"/>
        <end position="534"/>
    </location>
</feature>
<dbReference type="GO" id="GO:0005524">
    <property type="term" value="F:ATP binding"/>
    <property type="evidence" value="ECO:0007669"/>
    <property type="project" value="UniProtKB-UniRule"/>
</dbReference>
<dbReference type="GO" id="GO:0003777">
    <property type="term" value="F:microtubule motor activity"/>
    <property type="evidence" value="ECO:0007669"/>
    <property type="project" value="InterPro"/>
</dbReference>
<reference evidence="8 9" key="1">
    <citation type="submission" date="2024-03" db="EMBL/GenBank/DDBJ databases">
        <title>Complete genome sequence of the green alga Chloropicon roscoffensis RCC1871.</title>
        <authorList>
            <person name="Lemieux C."/>
            <person name="Pombert J.-F."/>
            <person name="Otis C."/>
            <person name="Turmel M."/>
        </authorList>
    </citation>
    <scope>NUCLEOTIDE SEQUENCE [LARGE SCALE GENOMIC DNA]</scope>
    <source>
        <strain evidence="8 9">RCC1871</strain>
    </source>
</reference>
<keyword evidence="9" id="KW-1185">Reference proteome</keyword>
<feature type="compositionally biased region" description="Basic and acidic residues" evidence="6">
    <location>
        <begin position="431"/>
        <end position="451"/>
    </location>
</feature>
<dbReference type="PROSITE" id="PS00411">
    <property type="entry name" value="KINESIN_MOTOR_1"/>
    <property type="match status" value="1"/>
</dbReference>
<keyword evidence="2 4" id="KW-0067">ATP-binding</keyword>